<feature type="compositionally biased region" description="Low complexity" evidence="1">
    <location>
        <begin position="14"/>
        <end position="23"/>
    </location>
</feature>
<keyword evidence="3" id="KW-1185">Reference proteome</keyword>
<dbReference type="OrthoDB" id="6071166at2759"/>
<reference evidence="2 3" key="1">
    <citation type="journal article" date="2007" name="Nature">
        <title>Evolution of genes and genomes on the Drosophila phylogeny.</title>
        <authorList>
            <consortium name="Drosophila 12 Genomes Consortium"/>
            <person name="Clark A.G."/>
            <person name="Eisen M.B."/>
            <person name="Smith D.R."/>
            <person name="Bergman C.M."/>
            <person name="Oliver B."/>
            <person name="Markow T.A."/>
            <person name="Kaufman T.C."/>
            <person name="Kellis M."/>
            <person name="Gelbart W."/>
            <person name="Iyer V.N."/>
            <person name="Pollard D.A."/>
            <person name="Sackton T.B."/>
            <person name="Larracuente A.M."/>
            <person name="Singh N.D."/>
            <person name="Abad J.P."/>
            <person name="Abt D.N."/>
            <person name="Adryan B."/>
            <person name="Aguade M."/>
            <person name="Akashi H."/>
            <person name="Anderson W.W."/>
            <person name="Aquadro C.F."/>
            <person name="Ardell D.H."/>
            <person name="Arguello R."/>
            <person name="Artieri C.G."/>
            <person name="Barbash D.A."/>
            <person name="Barker D."/>
            <person name="Barsanti P."/>
            <person name="Batterham P."/>
            <person name="Batzoglou S."/>
            <person name="Begun D."/>
            <person name="Bhutkar A."/>
            <person name="Blanco E."/>
            <person name="Bosak S.A."/>
            <person name="Bradley R.K."/>
            <person name="Brand A.D."/>
            <person name="Brent M.R."/>
            <person name="Brooks A.N."/>
            <person name="Brown R.H."/>
            <person name="Butlin R.K."/>
            <person name="Caggese C."/>
            <person name="Calvi B.R."/>
            <person name="Bernardo de Carvalho A."/>
            <person name="Caspi A."/>
            <person name="Castrezana S."/>
            <person name="Celniker S.E."/>
            <person name="Chang J.L."/>
            <person name="Chapple C."/>
            <person name="Chatterji S."/>
            <person name="Chinwalla A."/>
            <person name="Civetta A."/>
            <person name="Clifton S.W."/>
            <person name="Comeron J.M."/>
            <person name="Costello J.C."/>
            <person name="Coyne J.A."/>
            <person name="Daub J."/>
            <person name="David R.G."/>
            <person name="Delcher A.L."/>
            <person name="Delehaunty K."/>
            <person name="Do C.B."/>
            <person name="Ebling H."/>
            <person name="Edwards K."/>
            <person name="Eickbush T."/>
            <person name="Evans J.D."/>
            <person name="Filipski A."/>
            <person name="Findeiss S."/>
            <person name="Freyhult E."/>
            <person name="Fulton L."/>
            <person name="Fulton R."/>
            <person name="Garcia A.C."/>
            <person name="Gardiner A."/>
            <person name="Garfield D.A."/>
            <person name="Garvin B.E."/>
            <person name="Gibson G."/>
            <person name="Gilbert D."/>
            <person name="Gnerre S."/>
            <person name="Godfrey J."/>
            <person name="Good R."/>
            <person name="Gotea V."/>
            <person name="Gravely B."/>
            <person name="Greenberg A.J."/>
            <person name="Griffiths-Jones S."/>
            <person name="Gross S."/>
            <person name="Guigo R."/>
            <person name="Gustafson E.A."/>
            <person name="Haerty W."/>
            <person name="Hahn M.W."/>
            <person name="Halligan D.L."/>
            <person name="Halpern A.L."/>
            <person name="Halter G.M."/>
            <person name="Han M.V."/>
            <person name="Heger A."/>
            <person name="Hillier L."/>
            <person name="Hinrichs A.S."/>
            <person name="Holmes I."/>
            <person name="Hoskins R.A."/>
            <person name="Hubisz M.J."/>
            <person name="Hultmark D."/>
            <person name="Huntley M.A."/>
            <person name="Jaffe D.B."/>
            <person name="Jagadeeshan S."/>
            <person name="Jeck W.R."/>
            <person name="Johnson J."/>
            <person name="Jones C.D."/>
            <person name="Jordan W.C."/>
            <person name="Karpen G.H."/>
            <person name="Kataoka E."/>
            <person name="Keightley P.D."/>
            <person name="Kheradpour P."/>
            <person name="Kirkness E.F."/>
            <person name="Koerich L.B."/>
            <person name="Kristiansen K."/>
            <person name="Kudrna D."/>
            <person name="Kulathinal R.J."/>
            <person name="Kumar S."/>
            <person name="Kwok R."/>
            <person name="Lander E."/>
            <person name="Langley C.H."/>
            <person name="Lapoint R."/>
            <person name="Lazzaro B.P."/>
            <person name="Lee S.J."/>
            <person name="Levesque L."/>
            <person name="Li R."/>
            <person name="Lin C.F."/>
            <person name="Lin M.F."/>
            <person name="Lindblad-Toh K."/>
            <person name="Llopart A."/>
            <person name="Long M."/>
            <person name="Low L."/>
            <person name="Lozovsky E."/>
            <person name="Lu J."/>
            <person name="Luo M."/>
            <person name="Machado C.A."/>
            <person name="Makalowski W."/>
            <person name="Marzo M."/>
            <person name="Matsuda M."/>
            <person name="Matzkin L."/>
            <person name="McAllister B."/>
            <person name="McBride C.S."/>
            <person name="McKernan B."/>
            <person name="McKernan K."/>
            <person name="Mendez-Lago M."/>
            <person name="Minx P."/>
            <person name="Mollenhauer M.U."/>
            <person name="Montooth K."/>
            <person name="Mount S.M."/>
            <person name="Mu X."/>
            <person name="Myers E."/>
            <person name="Negre B."/>
            <person name="Newfeld S."/>
            <person name="Nielsen R."/>
            <person name="Noor M.A."/>
            <person name="O'Grady P."/>
            <person name="Pachter L."/>
            <person name="Papaceit M."/>
            <person name="Parisi M.J."/>
            <person name="Parisi M."/>
            <person name="Parts L."/>
            <person name="Pedersen J.S."/>
            <person name="Pesole G."/>
            <person name="Phillippy A.M."/>
            <person name="Ponting C.P."/>
            <person name="Pop M."/>
            <person name="Porcelli D."/>
            <person name="Powell J.R."/>
            <person name="Prohaska S."/>
            <person name="Pruitt K."/>
            <person name="Puig M."/>
            <person name="Quesneville H."/>
            <person name="Ram K.R."/>
            <person name="Rand D."/>
            <person name="Rasmussen M.D."/>
            <person name="Reed L.K."/>
            <person name="Reenan R."/>
            <person name="Reily A."/>
            <person name="Remington K.A."/>
            <person name="Rieger T.T."/>
            <person name="Ritchie M.G."/>
            <person name="Robin C."/>
            <person name="Rogers Y.H."/>
            <person name="Rohde C."/>
            <person name="Rozas J."/>
            <person name="Rubenfield M.J."/>
            <person name="Ruiz A."/>
            <person name="Russo S."/>
            <person name="Salzberg S.L."/>
            <person name="Sanchez-Gracia A."/>
            <person name="Saranga D.J."/>
            <person name="Sato H."/>
            <person name="Schaeffer S.W."/>
            <person name="Schatz M.C."/>
            <person name="Schlenke T."/>
            <person name="Schwartz R."/>
            <person name="Segarra C."/>
            <person name="Singh R.S."/>
            <person name="Sirot L."/>
            <person name="Sirota M."/>
            <person name="Sisneros N.B."/>
            <person name="Smith C.D."/>
            <person name="Smith T.F."/>
            <person name="Spieth J."/>
            <person name="Stage D.E."/>
            <person name="Stark A."/>
            <person name="Stephan W."/>
            <person name="Strausberg R.L."/>
            <person name="Strempel S."/>
            <person name="Sturgill D."/>
            <person name="Sutton G."/>
            <person name="Sutton G.G."/>
            <person name="Tao W."/>
            <person name="Teichmann S."/>
            <person name="Tobari Y.N."/>
            <person name="Tomimura Y."/>
            <person name="Tsolas J.M."/>
            <person name="Valente V.L."/>
            <person name="Venter E."/>
            <person name="Venter J.C."/>
            <person name="Vicario S."/>
            <person name="Vieira F.G."/>
            <person name="Vilella A.J."/>
            <person name="Villasante A."/>
            <person name="Walenz B."/>
            <person name="Wang J."/>
            <person name="Wasserman M."/>
            <person name="Watts T."/>
            <person name="Wilson D."/>
            <person name="Wilson R.K."/>
            <person name="Wing R.A."/>
            <person name="Wolfner M.F."/>
            <person name="Wong A."/>
            <person name="Wong G.K."/>
            <person name="Wu C.I."/>
            <person name="Wu G."/>
            <person name="Yamamoto D."/>
            <person name="Yang H.P."/>
            <person name="Yang S.P."/>
            <person name="Yorke J.A."/>
            <person name="Yoshida K."/>
            <person name="Zdobnov E."/>
            <person name="Zhang P."/>
            <person name="Zhang Y."/>
            <person name="Zimin A.V."/>
            <person name="Baldwin J."/>
            <person name="Abdouelleil A."/>
            <person name="Abdulkadir J."/>
            <person name="Abebe A."/>
            <person name="Abera B."/>
            <person name="Abreu J."/>
            <person name="Acer S.C."/>
            <person name="Aftuck L."/>
            <person name="Alexander A."/>
            <person name="An P."/>
            <person name="Anderson E."/>
            <person name="Anderson S."/>
            <person name="Arachi H."/>
            <person name="Azer M."/>
            <person name="Bachantsang P."/>
            <person name="Barry A."/>
            <person name="Bayul T."/>
            <person name="Berlin A."/>
            <person name="Bessette D."/>
            <person name="Bloom T."/>
            <person name="Blye J."/>
            <person name="Boguslavskiy L."/>
            <person name="Bonnet C."/>
            <person name="Boukhgalter B."/>
            <person name="Bourzgui I."/>
            <person name="Brown A."/>
            <person name="Cahill P."/>
            <person name="Channer S."/>
            <person name="Cheshatsang Y."/>
            <person name="Chuda L."/>
            <person name="Citroen M."/>
            <person name="Collymore A."/>
            <person name="Cooke P."/>
            <person name="Costello M."/>
            <person name="D'Aco K."/>
            <person name="Daza R."/>
            <person name="De Haan G."/>
            <person name="DeGray S."/>
            <person name="DeMaso C."/>
            <person name="Dhargay N."/>
            <person name="Dooley K."/>
            <person name="Dooley E."/>
            <person name="Doricent M."/>
            <person name="Dorje P."/>
            <person name="Dorjee K."/>
            <person name="Dupes A."/>
            <person name="Elong R."/>
            <person name="Falk J."/>
            <person name="Farina A."/>
            <person name="Faro S."/>
            <person name="Ferguson D."/>
            <person name="Fisher S."/>
            <person name="Foley C.D."/>
            <person name="Franke A."/>
            <person name="Friedrich D."/>
            <person name="Gadbois L."/>
            <person name="Gearin G."/>
            <person name="Gearin C.R."/>
            <person name="Giannoukos G."/>
            <person name="Goode T."/>
            <person name="Graham J."/>
            <person name="Grandbois E."/>
            <person name="Grewal S."/>
            <person name="Gyaltsen K."/>
            <person name="Hafez N."/>
            <person name="Hagos B."/>
            <person name="Hall J."/>
            <person name="Henson C."/>
            <person name="Hollinger A."/>
            <person name="Honan T."/>
            <person name="Huard M.D."/>
            <person name="Hughes L."/>
            <person name="Hurhula B."/>
            <person name="Husby M.E."/>
            <person name="Kamat A."/>
            <person name="Kanga B."/>
            <person name="Kashin S."/>
            <person name="Khazanovich D."/>
            <person name="Kisner P."/>
            <person name="Lance K."/>
            <person name="Lara M."/>
            <person name="Lee W."/>
            <person name="Lennon N."/>
            <person name="Letendre F."/>
            <person name="LeVine R."/>
            <person name="Lipovsky A."/>
            <person name="Liu X."/>
            <person name="Liu J."/>
            <person name="Liu S."/>
            <person name="Lokyitsang T."/>
            <person name="Lokyitsang Y."/>
            <person name="Lubonja R."/>
            <person name="Lui A."/>
            <person name="MacDonald P."/>
            <person name="Magnisalis V."/>
            <person name="Maru K."/>
            <person name="Matthews C."/>
            <person name="McCusker W."/>
            <person name="McDonough S."/>
            <person name="Mehta T."/>
            <person name="Meldrim J."/>
            <person name="Meneus L."/>
            <person name="Mihai O."/>
            <person name="Mihalev A."/>
            <person name="Mihova T."/>
            <person name="Mittelman R."/>
            <person name="Mlenga V."/>
            <person name="Montmayeur A."/>
            <person name="Mulrain L."/>
            <person name="Navidi A."/>
            <person name="Naylor J."/>
            <person name="Negash T."/>
            <person name="Nguyen T."/>
            <person name="Nguyen N."/>
            <person name="Nicol R."/>
            <person name="Norbu C."/>
            <person name="Norbu N."/>
            <person name="Novod N."/>
            <person name="O'Neill B."/>
            <person name="Osman S."/>
            <person name="Markiewicz E."/>
            <person name="Oyono O.L."/>
            <person name="Patti C."/>
            <person name="Phunkhang P."/>
            <person name="Pierre F."/>
            <person name="Priest M."/>
            <person name="Raghuraman S."/>
            <person name="Rege F."/>
            <person name="Reyes R."/>
            <person name="Rise C."/>
            <person name="Rogov P."/>
            <person name="Ross K."/>
            <person name="Ryan E."/>
            <person name="Settipalli S."/>
            <person name="Shea T."/>
            <person name="Sherpa N."/>
            <person name="Shi L."/>
            <person name="Shih D."/>
            <person name="Sparrow T."/>
            <person name="Spaulding J."/>
            <person name="Stalker J."/>
            <person name="Stange-Thomann N."/>
            <person name="Stavropoulos S."/>
            <person name="Stone C."/>
            <person name="Strader C."/>
            <person name="Tesfaye S."/>
            <person name="Thomson T."/>
            <person name="Thoulutsang Y."/>
            <person name="Thoulutsang D."/>
            <person name="Topham K."/>
            <person name="Topping I."/>
            <person name="Tsamla T."/>
            <person name="Vassiliev H."/>
            <person name="Vo A."/>
            <person name="Wangchuk T."/>
            <person name="Wangdi T."/>
            <person name="Weiand M."/>
            <person name="Wilkinson J."/>
            <person name="Wilson A."/>
            <person name="Yadav S."/>
            <person name="Young G."/>
            <person name="Yu Q."/>
            <person name="Zembek L."/>
            <person name="Zhong D."/>
            <person name="Zimmer A."/>
            <person name="Zwirko Z."/>
            <person name="Jaffe D.B."/>
            <person name="Alvarez P."/>
            <person name="Brockman W."/>
            <person name="Butler J."/>
            <person name="Chin C."/>
            <person name="Gnerre S."/>
            <person name="Grabherr M."/>
            <person name="Kleber M."/>
            <person name="Mauceli E."/>
            <person name="MacCallum I."/>
        </authorList>
    </citation>
    <scope>NUCLEOTIDE SEQUENCE [LARGE SCALE GENOMIC DNA]</scope>
    <source>
        <strain evidence="3">MSH-3 / Tucson 14011-0111.49</strain>
    </source>
</reference>
<dbReference type="Proteomes" id="UP000008744">
    <property type="component" value="Unassembled WGS sequence"/>
</dbReference>
<dbReference type="AlphaFoldDB" id="B4GJG2"/>
<proteinExistence type="predicted"/>
<name>B4GJG2_DROPE</name>
<evidence type="ECO:0000313" key="3">
    <source>
        <dbReference type="Proteomes" id="UP000008744"/>
    </source>
</evidence>
<dbReference type="HOGENOM" id="CLU_1422872_0_0_1"/>
<accession>B4GJG2</accession>
<protein>
    <submittedName>
        <fullName evidence="2">GL25508</fullName>
    </submittedName>
</protein>
<dbReference type="EMBL" id="CH479184">
    <property type="protein sequence ID" value="EDW37476.1"/>
    <property type="molecule type" value="Genomic_DNA"/>
</dbReference>
<sequence length="191" mass="20568">MKHSSKMFSRQCLSPARPSASSTSTCPTVNATARRCPLALMIAIGCCCLLLNTPTIQAFEIGEYSCHPSTRFAKLKDSHSYESIKRYSYIPLEPSDGGDWGSCTTLHLLVKFILIDIESQFLCGSSFSNRQRTGGGTVGVLLSLALAMGCLPGHVAGIACPIRSHGWMARPPSTAPISRSLIGILTFLCRL</sequence>
<evidence type="ECO:0000313" key="2">
    <source>
        <dbReference type="EMBL" id="EDW37476.1"/>
    </source>
</evidence>
<feature type="region of interest" description="Disordered" evidence="1">
    <location>
        <begin position="1"/>
        <end position="23"/>
    </location>
</feature>
<feature type="compositionally biased region" description="Polar residues" evidence="1">
    <location>
        <begin position="1"/>
        <end position="12"/>
    </location>
</feature>
<evidence type="ECO:0000256" key="1">
    <source>
        <dbReference type="SAM" id="MobiDB-lite"/>
    </source>
</evidence>
<gene>
    <name evidence="2" type="primary">Dper\GL25508</name>
    <name evidence="2" type="ORF">Dper_GL25508</name>
</gene>
<organism evidence="3">
    <name type="scientific">Drosophila persimilis</name>
    <name type="common">Fruit fly</name>
    <dbReference type="NCBI Taxonomy" id="7234"/>
    <lineage>
        <taxon>Eukaryota</taxon>
        <taxon>Metazoa</taxon>
        <taxon>Ecdysozoa</taxon>
        <taxon>Arthropoda</taxon>
        <taxon>Hexapoda</taxon>
        <taxon>Insecta</taxon>
        <taxon>Pterygota</taxon>
        <taxon>Neoptera</taxon>
        <taxon>Endopterygota</taxon>
        <taxon>Diptera</taxon>
        <taxon>Brachycera</taxon>
        <taxon>Muscomorpha</taxon>
        <taxon>Ephydroidea</taxon>
        <taxon>Drosophilidae</taxon>
        <taxon>Drosophila</taxon>
        <taxon>Sophophora</taxon>
    </lineage>
</organism>